<comment type="caution">
    <text evidence="1">The sequence shown here is derived from an EMBL/GenBank/DDBJ whole genome shotgun (WGS) entry which is preliminary data.</text>
</comment>
<evidence type="ECO:0000313" key="2">
    <source>
        <dbReference type="Proteomes" id="UP001152795"/>
    </source>
</evidence>
<proteinExistence type="predicted"/>
<protein>
    <submittedName>
        <fullName evidence="1">Uncharacterized protein</fullName>
    </submittedName>
</protein>
<keyword evidence="2" id="KW-1185">Reference proteome</keyword>
<dbReference type="EMBL" id="CACRXK020001393">
    <property type="protein sequence ID" value="CAB3988850.1"/>
    <property type="molecule type" value="Genomic_DNA"/>
</dbReference>
<sequence length="132" mass="14418">MPKLRVIESKDETLPIGTNVVGPLGCKTHAVMPGKTLTKLDFLDDLPTSVGVGAAGMPGKQMTDAADLNKNKATPNNILDNNDLITDPKEIAKIFNSHFSQISNTVIKETAHHQPNFDALRNFVDTRLRDIQ</sequence>
<dbReference type="SUPFAM" id="SSF50129">
    <property type="entry name" value="GroES-like"/>
    <property type="match status" value="1"/>
</dbReference>
<dbReference type="OrthoDB" id="5987769at2759"/>
<accession>A0A7D9DLY8</accession>
<name>A0A7D9DLY8_PARCT</name>
<reference evidence="1" key="1">
    <citation type="submission" date="2020-04" db="EMBL/GenBank/DDBJ databases">
        <authorList>
            <person name="Alioto T."/>
            <person name="Alioto T."/>
            <person name="Gomez Garrido J."/>
        </authorList>
    </citation>
    <scope>NUCLEOTIDE SEQUENCE</scope>
    <source>
        <strain evidence="1">A484AB</strain>
    </source>
</reference>
<gene>
    <name evidence="1" type="ORF">PACLA_8A033871</name>
</gene>
<evidence type="ECO:0000313" key="1">
    <source>
        <dbReference type="EMBL" id="CAB3988850.1"/>
    </source>
</evidence>
<dbReference type="Gene3D" id="3.90.180.10">
    <property type="entry name" value="Medium-chain alcohol dehydrogenases, catalytic domain"/>
    <property type="match status" value="1"/>
</dbReference>
<organism evidence="1 2">
    <name type="scientific">Paramuricea clavata</name>
    <name type="common">Red gorgonian</name>
    <name type="synonym">Violescent sea-whip</name>
    <dbReference type="NCBI Taxonomy" id="317549"/>
    <lineage>
        <taxon>Eukaryota</taxon>
        <taxon>Metazoa</taxon>
        <taxon>Cnidaria</taxon>
        <taxon>Anthozoa</taxon>
        <taxon>Octocorallia</taxon>
        <taxon>Malacalcyonacea</taxon>
        <taxon>Plexauridae</taxon>
        <taxon>Paramuricea</taxon>
    </lineage>
</organism>
<dbReference type="AlphaFoldDB" id="A0A7D9DLY8"/>
<dbReference type="InterPro" id="IPR011032">
    <property type="entry name" value="GroES-like_sf"/>
</dbReference>
<dbReference type="Proteomes" id="UP001152795">
    <property type="component" value="Unassembled WGS sequence"/>
</dbReference>